<feature type="binding site" evidence="5">
    <location>
        <position position="315"/>
    </location>
    <ligand>
        <name>FAD</name>
        <dbReference type="ChEBI" id="CHEBI:57692"/>
    </ligand>
</feature>
<comment type="cofactor">
    <cofactor evidence="5">
        <name>FAD</name>
        <dbReference type="ChEBI" id="CHEBI:57692"/>
    </cofactor>
    <text evidence="5">Binds 1 FAD per subunit.</text>
</comment>
<dbReference type="InterPro" id="IPR004099">
    <property type="entry name" value="Pyr_nucl-diS_OxRdtase_dimer"/>
</dbReference>
<keyword evidence="5" id="KW-0547">Nucleotide-binding</keyword>
<dbReference type="Gene3D" id="3.30.390.30">
    <property type="match status" value="1"/>
</dbReference>
<dbReference type="SUPFAM" id="SSF51905">
    <property type="entry name" value="FAD/NAD(P)-binding domain"/>
    <property type="match status" value="1"/>
</dbReference>
<dbReference type="PIRSF" id="PIRSF000350">
    <property type="entry name" value="Mercury_reductase_MerA"/>
    <property type="match status" value="1"/>
</dbReference>
<feature type="disulfide bond" description="Redox-active" evidence="6">
    <location>
        <begin position="48"/>
        <end position="53"/>
    </location>
</feature>
<dbReference type="PRINTS" id="PR00368">
    <property type="entry name" value="FADPNR"/>
</dbReference>
<feature type="binding site" evidence="5">
    <location>
        <begin position="145"/>
        <end position="147"/>
    </location>
    <ligand>
        <name>FAD</name>
        <dbReference type="ChEBI" id="CHEBI:57692"/>
    </ligand>
</feature>
<evidence type="ECO:0000256" key="4">
    <source>
        <dbReference type="PIRSR" id="PIRSR000350-2"/>
    </source>
</evidence>
<dbReference type="InterPro" id="IPR023753">
    <property type="entry name" value="FAD/NAD-binding_dom"/>
</dbReference>
<evidence type="ECO:0000256" key="3">
    <source>
        <dbReference type="ARBA" id="ARBA00022827"/>
    </source>
</evidence>
<keyword evidence="2" id="KW-0285">Flavoprotein</keyword>
<feature type="binding site" evidence="5">
    <location>
        <position position="273"/>
    </location>
    <ligand>
        <name>NAD(+)</name>
        <dbReference type="ChEBI" id="CHEBI:57540"/>
    </ligand>
</feature>
<reference evidence="10" key="1">
    <citation type="submission" date="2019-03" db="EMBL/GenBank/DDBJ databases">
        <title>Aquabacterium pictum sp.nov., the first bacteriochlorophyll a-containing freshwater bacterium in the genus Aquabacterium of the class Betaproteobacteria.</title>
        <authorList>
            <person name="Hirose S."/>
            <person name="Tank M."/>
            <person name="Hara E."/>
            <person name="Tamaki H."/>
            <person name="Takaichi S."/>
            <person name="Haruta S."/>
            <person name="Hanada S."/>
        </authorList>
    </citation>
    <scope>NUCLEOTIDE SEQUENCE [LARGE SCALE GENOMIC DNA]</scope>
    <source>
        <strain evidence="10">W35</strain>
    </source>
</reference>
<organism evidence="9 10">
    <name type="scientific">Pseudaquabacterium pictum</name>
    <dbReference type="NCBI Taxonomy" id="2315236"/>
    <lineage>
        <taxon>Bacteria</taxon>
        <taxon>Pseudomonadati</taxon>
        <taxon>Pseudomonadota</taxon>
        <taxon>Betaproteobacteria</taxon>
        <taxon>Burkholderiales</taxon>
        <taxon>Sphaerotilaceae</taxon>
        <taxon>Pseudaquabacterium</taxon>
    </lineage>
</organism>
<dbReference type="InterPro" id="IPR001100">
    <property type="entry name" value="Pyr_nuc-diS_OxRdtase"/>
</dbReference>
<dbReference type="InterPro" id="IPR036188">
    <property type="entry name" value="FAD/NAD-bd_sf"/>
</dbReference>
<dbReference type="GO" id="GO:0003955">
    <property type="term" value="F:NAD(P)H dehydrogenase (quinone) activity"/>
    <property type="evidence" value="ECO:0007669"/>
    <property type="project" value="TreeGrafter"/>
</dbReference>
<comment type="caution">
    <text evidence="9">The sequence shown here is derived from an EMBL/GenBank/DDBJ whole genome shotgun (WGS) entry which is preliminary data.</text>
</comment>
<comment type="similarity">
    <text evidence="1">Belongs to the class-I pyridine nucleotide-disulfide oxidoreductase family.</text>
</comment>
<accession>A0A480AMU9</accession>
<feature type="domain" description="FAD/NAD(P)-binding" evidence="8">
    <location>
        <begin position="12"/>
        <end position="330"/>
    </location>
</feature>
<evidence type="ECO:0000313" key="10">
    <source>
        <dbReference type="Proteomes" id="UP000301751"/>
    </source>
</evidence>
<feature type="binding site" evidence="5">
    <location>
        <position position="57"/>
    </location>
    <ligand>
        <name>FAD</name>
        <dbReference type="ChEBI" id="CHEBI:57692"/>
    </ligand>
</feature>
<proteinExistence type="inferred from homology"/>
<dbReference type="AlphaFoldDB" id="A0A480AMU9"/>
<feature type="binding site" evidence="5">
    <location>
        <begin position="183"/>
        <end position="190"/>
    </location>
    <ligand>
        <name>NAD(+)</name>
        <dbReference type="ChEBI" id="CHEBI:57540"/>
    </ligand>
</feature>
<dbReference type="InterPro" id="IPR016156">
    <property type="entry name" value="FAD/NAD-linked_Rdtase_dimer_sf"/>
</dbReference>
<dbReference type="PANTHER" id="PTHR43014">
    <property type="entry name" value="MERCURIC REDUCTASE"/>
    <property type="match status" value="1"/>
</dbReference>
<dbReference type="InterPro" id="IPR036324">
    <property type="entry name" value="Mn/Fe_SOD_N_sf"/>
</dbReference>
<feature type="active site" description="Proton acceptor" evidence="4">
    <location>
        <position position="449"/>
    </location>
</feature>
<sequence length="484" mass="51712">MTMNQNPVIETDVAIIGAGTAGMSAYRAALAHTPRVLVIESGVYGTTCARVGCMPSKLLIAAAEAAHAVAGAARFGVMAGPAAIDGRAVMARVRSERDRFVGFVVDAVQHWPAEHRLTGHARFVDDHTLQVGAAQVRAQRIVIATGSRPNVPAAWRAALGDRLIVNDDVFEWTDLPRSVAVVGAGVIGLELAQAMHRLGVRVRLYGRTARVGPATDPALQALTRQVFAAELPLSTDLAAIEPRRDGDSVVVRATGLDGSVHEERFDWLLAATGRRPNVDQLGLEHTTLPLDPDGIPVHDRRSAQVADRPVFMAGDVNEDRPLLHEAADEGRIAGDNAGRFPDVRIRPRRAPLAVVFSEPQIALAGASHAELCASGIAFKTGRVSFDDQGRSRVMGRNQGALHVYAETGTGRLLGAEMLGPAAEHIGHLLAWSVQRGDTVQQMLDSPFYHPVVEEGLRAALRQLQRALRMGPVPVERCLDCGPGA</sequence>
<keyword evidence="10" id="KW-1185">Reference proteome</keyword>
<dbReference type="Pfam" id="PF07992">
    <property type="entry name" value="Pyr_redox_2"/>
    <property type="match status" value="1"/>
</dbReference>
<protein>
    <submittedName>
        <fullName evidence="9">Dihydrolipoyl dehydrogenase</fullName>
    </submittedName>
</protein>
<keyword evidence="3 5" id="KW-0274">FAD</keyword>
<dbReference type="GO" id="GO:0050660">
    <property type="term" value="F:flavin adenine dinucleotide binding"/>
    <property type="evidence" value="ECO:0007669"/>
    <property type="project" value="TreeGrafter"/>
</dbReference>
<feature type="domain" description="Pyridine nucleotide-disulphide oxidoreductase dimerisation" evidence="7">
    <location>
        <begin position="353"/>
        <end position="458"/>
    </location>
</feature>
<keyword evidence="5" id="KW-0520">NAD</keyword>
<evidence type="ECO:0000256" key="5">
    <source>
        <dbReference type="PIRSR" id="PIRSR000350-3"/>
    </source>
</evidence>
<dbReference type="EMBL" id="BJCL01000003">
    <property type="protein sequence ID" value="GCL62821.1"/>
    <property type="molecule type" value="Genomic_DNA"/>
</dbReference>
<evidence type="ECO:0000259" key="8">
    <source>
        <dbReference type="Pfam" id="PF07992"/>
    </source>
</evidence>
<dbReference type="PRINTS" id="PR00411">
    <property type="entry name" value="PNDRDTASEI"/>
</dbReference>
<evidence type="ECO:0000259" key="7">
    <source>
        <dbReference type="Pfam" id="PF02852"/>
    </source>
</evidence>
<evidence type="ECO:0000256" key="1">
    <source>
        <dbReference type="ARBA" id="ARBA00007532"/>
    </source>
</evidence>
<dbReference type="NCBIfam" id="NF004939">
    <property type="entry name" value="PRK06292.1-1"/>
    <property type="match status" value="1"/>
</dbReference>
<gene>
    <name evidence="9" type="ORF">AQPW35_19020</name>
</gene>
<dbReference type="Pfam" id="PF02852">
    <property type="entry name" value="Pyr_redox_dim"/>
    <property type="match status" value="1"/>
</dbReference>
<dbReference type="Gene3D" id="3.50.50.60">
    <property type="entry name" value="FAD/NAD(P)-binding domain"/>
    <property type="match status" value="3"/>
</dbReference>
<evidence type="ECO:0000256" key="6">
    <source>
        <dbReference type="PIRSR" id="PIRSR000350-4"/>
    </source>
</evidence>
<evidence type="ECO:0000256" key="2">
    <source>
        <dbReference type="ARBA" id="ARBA00022630"/>
    </source>
</evidence>
<name>A0A480AMU9_9BURK</name>
<dbReference type="SUPFAM" id="SSF55424">
    <property type="entry name" value="FAD/NAD-linked reductases, dimerisation (C-terminal) domain"/>
    <property type="match status" value="1"/>
</dbReference>
<evidence type="ECO:0000313" key="9">
    <source>
        <dbReference type="EMBL" id="GCL62821.1"/>
    </source>
</evidence>
<dbReference type="PANTHER" id="PTHR43014:SF4">
    <property type="entry name" value="PYRIDINE NUCLEOTIDE-DISULFIDE OXIDOREDUCTASE RCLA-RELATED"/>
    <property type="match status" value="1"/>
</dbReference>
<dbReference type="Gene3D" id="1.10.287.990">
    <property type="entry name" value="Fe,Mn superoxide dismutase (SOD) domain"/>
    <property type="match status" value="1"/>
</dbReference>
<dbReference type="Proteomes" id="UP000301751">
    <property type="component" value="Unassembled WGS sequence"/>
</dbReference>